<dbReference type="PANTHER" id="PTHR12322:SF53">
    <property type="entry name" value="DOUBLESEX-MAB RELATED 11E"/>
    <property type="match status" value="1"/>
</dbReference>
<feature type="region of interest" description="Disordered" evidence="7">
    <location>
        <begin position="253"/>
        <end position="280"/>
    </location>
</feature>
<comment type="caution">
    <text evidence="9">The sequence shown here is derived from an EMBL/GenBank/DDBJ whole genome shotgun (WGS) entry which is preliminary data.</text>
</comment>
<evidence type="ECO:0000313" key="9">
    <source>
        <dbReference type="EMBL" id="KAK5854654.1"/>
    </source>
</evidence>
<keyword evidence="2 6" id="KW-0479">Metal-binding</keyword>
<dbReference type="Proteomes" id="UP001346869">
    <property type="component" value="Unassembled WGS sequence"/>
</dbReference>
<keyword evidence="5 6" id="KW-0539">Nucleus</keyword>
<evidence type="ECO:0000256" key="4">
    <source>
        <dbReference type="ARBA" id="ARBA00023125"/>
    </source>
</evidence>
<accession>A0AAN8AG21</accession>
<dbReference type="GO" id="GO:0046872">
    <property type="term" value="F:metal ion binding"/>
    <property type="evidence" value="ECO:0007669"/>
    <property type="project" value="UniProtKB-KW"/>
</dbReference>
<feature type="domain" description="DM" evidence="8">
    <location>
        <begin position="20"/>
        <end position="67"/>
    </location>
</feature>
<feature type="DNA-binding region" description="DM" evidence="6">
    <location>
        <begin position="20"/>
        <end position="67"/>
    </location>
</feature>
<dbReference type="PANTHER" id="PTHR12322">
    <property type="entry name" value="DOUBLESEX AND MAB-3 RELATED TRANSCRIPTION FACTOR DMRT"/>
    <property type="match status" value="1"/>
</dbReference>
<reference evidence="9 10" key="1">
    <citation type="journal article" date="2023" name="Genes (Basel)">
        <title>Chromosome-Level Genome Assembly and Circadian Gene Repertoire of the Patagonia Blennie Eleginops maclovinus-The Closest Ancestral Proxy of Antarctic Cryonotothenioids.</title>
        <authorList>
            <person name="Cheng C.C."/>
            <person name="Rivera-Colon A.G."/>
            <person name="Minhas B.F."/>
            <person name="Wilson L."/>
            <person name="Rayamajhi N."/>
            <person name="Vargas-Chacoff L."/>
            <person name="Catchen J.M."/>
        </authorList>
    </citation>
    <scope>NUCLEOTIDE SEQUENCE [LARGE SCALE GENOMIC DNA]</scope>
    <source>
        <strain evidence="9">JMC-PN-2008</strain>
    </source>
</reference>
<gene>
    <name evidence="9" type="ORF">PBY51_004832</name>
</gene>
<evidence type="ECO:0000256" key="7">
    <source>
        <dbReference type="SAM" id="MobiDB-lite"/>
    </source>
</evidence>
<feature type="region of interest" description="Disordered" evidence="7">
    <location>
        <begin position="87"/>
        <end position="118"/>
    </location>
</feature>
<dbReference type="InterPro" id="IPR026607">
    <property type="entry name" value="DMRT"/>
</dbReference>
<dbReference type="SUPFAM" id="SSF82927">
    <property type="entry name" value="Cysteine-rich DNA binding domain, (DM domain)"/>
    <property type="match status" value="1"/>
</dbReference>
<dbReference type="InterPro" id="IPR001275">
    <property type="entry name" value="DM_DNA-bd"/>
</dbReference>
<evidence type="ECO:0000256" key="1">
    <source>
        <dbReference type="ARBA" id="ARBA00006834"/>
    </source>
</evidence>
<evidence type="ECO:0000256" key="6">
    <source>
        <dbReference type="PROSITE-ProRule" id="PRU00070"/>
    </source>
</evidence>
<evidence type="ECO:0000256" key="3">
    <source>
        <dbReference type="ARBA" id="ARBA00022833"/>
    </source>
</evidence>
<comment type="similarity">
    <text evidence="1">Belongs to the DMRT family.</text>
</comment>
<dbReference type="EMBL" id="JAUZQC010000018">
    <property type="protein sequence ID" value="KAK5854654.1"/>
    <property type="molecule type" value="Genomic_DNA"/>
</dbReference>
<dbReference type="GO" id="GO:0000981">
    <property type="term" value="F:DNA-binding transcription factor activity, RNA polymerase II-specific"/>
    <property type="evidence" value="ECO:0007669"/>
    <property type="project" value="TreeGrafter"/>
</dbReference>
<dbReference type="GO" id="GO:0000978">
    <property type="term" value="F:RNA polymerase II cis-regulatory region sequence-specific DNA binding"/>
    <property type="evidence" value="ECO:0007669"/>
    <property type="project" value="TreeGrafter"/>
</dbReference>
<keyword evidence="10" id="KW-1185">Reference proteome</keyword>
<name>A0AAN8AG21_ELEMC</name>
<comment type="subcellular location">
    <subcellularLocation>
        <location evidence="6">Nucleus</location>
    </subcellularLocation>
</comment>
<dbReference type="AlphaFoldDB" id="A0AAN8AG21"/>
<evidence type="ECO:0000256" key="5">
    <source>
        <dbReference type="ARBA" id="ARBA00023242"/>
    </source>
</evidence>
<dbReference type="GO" id="GO:0007548">
    <property type="term" value="P:sex differentiation"/>
    <property type="evidence" value="ECO:0007669"/>
    <property type="project" value="TreeGrafter"/>
</dbReference>
<protein>
    <recommendedName>
        <fullName evidence="8">DM domain-containing protein</fullName>
    </recommendedName>
</protein>
<dbReference type="Gene3D" id="4.10.1040.10">
    <property type="entry name" value="DM DNA-binding domain"/>
    <property type="match status" value="1"/>
</dbReference>
<dbReference type="Pfam" id="PF00751">
    <property type="entry name" value="DM"/>
    <property type="match status" value="1"/>
</dbReference>
<proteinExistence type="inferred from homology"/>
<evidence type="ECO:0000313" key="10">
    <source>
        <dbReference type="Proteomes" id="UP001346869"/>
    </source>
</evidence>
<dbReference type="InterPro" id="IPR036407">
    <property type="entry name" value="DM_DNA-bd_sf"/>
</dbReference>
<keyword evidence="3 6" id="KW-0862">Zinc</keyword>
<evidence type="ECO:0000256" key="2">
    <source>
        <dbReference type="ARBA" id="ARBA00022723"/>
    </source>
</evidence>
<dbReference type="GO" id="GO:0005634">
    <property type="term" value="C:nucleus"/>
    <property type="evidence" value="ECO:0007669"/>
    <property type="project" value="UniProtKB-SubCell"/>
</dbReference>
<dbReference type="PROSITE" id="PS50809">
    <property type="entry name" value="DM_2"/>
    <property type="match status" value="1"/>
</dbReference>
<organism evidence="9 10">
    <name type="scientific">Eleginops maclovinus</name>
    <name type="common">Patagonian blennie</name>
    <name type="synonym">Eleginus maclovinus</name>
    <dbReference type="NCBI Taxonomy" id="56733"/>
    <lineage>
        <taxon>Eukaryota</taxon>
        <taxon>Metazoa</taxon>
        <taxon>Chordata</taxon>
        <taxon>Craniata</taxon>
        <taxon>Vertebrata</taxon>
        <taxon>Euteleostomi</taxon>
        <taxon>Actinopterygii</taxon>
        <taxon>Neopterygii</taxon>
        <taxon>Teleostei</taxon>
        <taxon>Neoteleostei</taxon>
        <taxon>Acanthomorphata</taxon>
        <taxon>Eupercaria</taxon>
        <taxon>Perciformes</taxon>
        <taxon>Notothenioidei</taxon>
        <taxon>Eleginopidae</taxon>
        <taxon>Eleginops</taxon>
    </lineage>
</organism>
<reference evidence="9 10" key="2">
    <citation type="journal article" date="2023" name="Mol. Biol. Evol.">
        <title>Genomics of Secondarily Temperate Adaptation in the Only Non-Antarctic Icefish.</title>
        <authorList>
            <person name="Rivera-Colon A.G."/>
            <person name="Rayamajhi N."/>
            <person name="Minhas B.F."/>
            <person name="Madrigal G."/>
            <person name="Bilyk K.T."/>
            <person name="Yoon V."/>
            <person name="Hune M."/>
            <person name="Gregory S."/>
            <person name="Cheng C.H.C."/>
            <person name="Catchen J.M."/>
        </authorList>
    </citation>
    <scope>NUCLEOTIDE SEQUENCE [LARGE SCALE GENOMIC DNA]</scope>
    <source>
        <strain evidence="9">JMC-PN-2008</strain>
    </source>
</reference>
<sequence length="280" mass="30332">MSLSKEHQTVSPAASRQPKCTRCRHHGIIVPQKGHVKSCPFLKCDCWKCCLITQRTRITAVQRNLKKVPDKEQRPSVVKRQAEGRLINSGQEGSARPSGTYGQMCPPSDGTPEPTASTAWSPYDPRSIAVGGGEGVSGVDSRKVLALASREEGLCPPFDGPYFDELGQTVPMSHFPFRMSTPFPGRYAPCPSLLFNMTWLPPMPDGLYNDGMRGPPMLFPYFPPGAVHYPPPAEPGPAADCRQVFFTLQTPPTARDVPGGADVQAAPTASSVQTHGAARY</sequence>
<evidence type="ECO:0000259" key="8">
    <source>
        <dbReference type="PROSITE" id="PS50809"/>
    </source>
</evidence>
<dbReference type="SMART" id="SM00301">
    <property type="entry name" value="DM"/>
    <property type="match status" value="1"/>
</dbReference>
<keyword evidence="4 6" id="KW-0238">DNA-binding</keyword>
<dbReference type="PROSITE" id="PS40000">
    <property type="entry name" value="DM_1"/>
    <property type="match status" value="1"/>
</dbReference>